<evidence type="ECO:0000259" key="4">
    <source>
        <dbReference type="Pfam" id="PF08450"/>
    </source>
</evidence>
<feature type="binding site" evidence="3">
    <location>
        <position position="35"/>
    </location>
    <ligand>
        <name>a divalent metal cation</name>
        <dbReference type="ChEBI" id="CHEBI:60240"/>
    </ligand>
</feature>
<dbReference type="PANTHER" id="PTHR10907">
    <property type="entry name" value="REGUCALCIN"/>
    <property type="match status" value="1"/>
</dbReference>
<dbReference type="PANTHER" id="PTHR10907:SF47">
    <property type="entry name" value="REGUCALCIN"/>
    <property type="match status" value="1"/>
</dbReference>
<comment type="cofactor">
    <cofactor evidence="3">
        <name>Zn(2+)</name>
        <dbReference type="ChEBI" id="CHEBI:29105"/>
    </cofactor>
    <text evidence="3">Binds 1 divalent metal cation per subunit.</text>
</comment>
<dbReference type="InterPro" id="IPR005511">
    <property type="entry name" value="SMP-30"/>
</dbReference>
<comment type="similarity">
    <text evidence="1">Belongs to the SMP-30/CGR1 family.</text>
</comment>
<accession>A0A6J4U817</accession>
<evidence type="ECO:0000256" key="1">
    <source>
        <dbReference type="ARBA" id="ARBA00008853"/>
    </source>
</evidence>
<evidence type="ECO:0000256" key="2">
    <source>
        <dbReference type="PIRSR" id="PIRSR605511-1"/>
    </source>
</evidence>
<evidence type="ECO:0000313" key="5">
    <source>
        <dbReference type="EMBL" id="CAA9542903.1"/>
    </source>
</evidence>
<dbReference type="EMBL" id="CADCWM010000049">
    <property type="protein sequence ID" value="CAA9542903.1"/>
    <property type="molecule type" value="Genomic_DNA"/>
</dbReference>
<dbReference type="SUPFAM" id="SSF63829">
    <property type="entry name" value="Calcium-dependent phosphotriesterase"/>
    <property type="match status" value="1"/>
</dbReference>
<dbReference type="AlphaFoldDB" id="A0A6J4U817"/>
<dbReference type="InterPro" id="IPR011042">
    <property type="entry name" value="6-blade_b-propeller_TolB-like"/>
</dbReference>
<dbReference type="GO" id="GO:0019853">
    <property type="term" value="P:L-ascorbic acid biosynthetic process"/>
    <property type="evidence" value="ECO:0007669"/>
    <property type="project" value="TreeGrafter"/>
</dbReference>
<feature type="active site" description="Proton donor/acceptor" evidence="2">
    <location>
        <position position="85"/>
    </location>
</feature>
<dbReference type="GO" id="GO:0004341">
    <property type="term" value="F:gluconolactonase activity"/>
    <property type="evidence" value="ECO:0007669"/>
    <property type="project" value="UniProtKB-EC"/>
</dbReference>
<reference evidence="5" key="1">
    <citation type="submission" date="2020-02" db="EMBL/GenBank/DDBJ databases">
        <authorList>
            <person name="Meier V. D."/>
        </authorList>
    </citation>
    <scope>NUCLEOTIDE SEQUENCE</scope>
    <source>
        <strain evidence="5">AVDCRST_MAG88</strain>
    </source>
</reference>
<keyword evidence="3" id="KW-0862">Zinc</keyword>
<dbReference type="GO" id="GO:0005509">
    <property type="term" value="F:calcium ion binding"/>
    <property type="evidence" value="ECO:0007669"/>
    <property type="project" value="TreeGrafter"/>
</dbReference>
<protein>
    <submittedName>
        <fullName evidence="5">Gluconolactonase</fullName>
        <ecNumber evidence="5">3.1.1.17</ecNumber>
    </submittedName>
</protein>
<dbReference type="PRINTS" id="PR01790">
    <property type="entry name" value="SMP30FAMILY"/>
</dbReference>
<dbReference type="Gene3D" id="2.120.10.30">
    <property type="entry name" value="TolB, C-terminal domain"/>
    <property type="match status" value="1"/>
</dbReference>
<dbReference type="EC" id="3.1.1.17" evidence="5"/>
<feature type="binding site" evidence="3">
    <location>
        <position position="10"/>
    </location>
    <ligand>
        <name>substrate</name>
    </ligand>
</feature>
<feature type="non-terminal residue" evidence="5">
    <location>
        <position position="1"/>
    </location>
</feature>
<dbReference type="Pfam" id="PF08450">
    <property type="entry name" value="SGL"/>
    <property type="match status" value="1"/>
</dbReference>
<keyword evidence="5" id="KW-0378">Hydrolase</keyword>
<keyword evidence="3" id="KW-0479">Metal-binding</keyword>
<sequence>RLWFGTYARDEGKASVWCLDGARLRRMGGDLTIANGFAWSPDERTLYLADSPAKKIYAYPFDAESGTVGERRVFADRSDGESFPDGAATDAEGCLWSAHWEGGCVVRFGPDGRELARIHLPVPLTTSCAFGGADGRELYVTTAQVGLADERIEGAWESGDLFRVAMEVPGVPVAGFVG</sequence>
<name>A0A6J4U817_9BACT</name>
<dbReference type="InterPro" id="IPR013658">
    <property type="entry name" value="SGL"/>
</dbReference>
<feature type="binding site" evidence="3">
    <location>
        <position position="85"/>
    </location>
    <ligand>
        <name>a divalent metal cation</name>
        <dbReference type="ChEBI" id="CHEBI:60240"/>
    </ligand>
</feature>
<proteinExistence type="inferred from homology"/>
<organism evidence="5">
    <name type="scientific">uncultured Thermomicrobiales bacterium</name>
    <dbReference type="NCBI Taxonomy" id="1645740"/>
    <lineage>
        <taxon>Bacteria</taxon>
        <taxon>Pseudomonadati</taxon>
        <taxon>Thermomicrobiota</taxon>
        <taxon>Thermomicrobia</taxon>
        <taxon>Thermomicrobiales</taxon>
        <taxon>environmental samples</taxon>
    </lineage>
</organism>
<feature type="domain" description="SMP-30/Gluconolactonase/LRE-like region" evidence="4">
    <location>
        <begin position="1"/>
        <end position="144"/>
    </location>
</feature>
<gene>
    <name evidence="5" type="ORF">AVDCRST_MAG88-165</name>
</gene>
<evidence type="ECO:0000256" key="3">
    <source>
        <dbReference type="PIRSR" id="PIRSR605511-2"/>
    </source>
</evidence>